<dbReference type="Pfam" id="PF02187">
    <property type="entry name" value="GAS2"/>
    <property type="match status" value="1"/>
</dbReference>
<dbReference type="CDD" id="cd21268">
    <property type="entry name" value="CH_GAS2L1_2"/>
    <property type="match status" value="1"/>
</dbReference>
<dbReference type="Gene3D" id="3.30.920.20">
    <property type="entry name" value="Gas2-like domain"/>
    <property type="match status" value="1"/>
</dbReference>
<feature type="region of interest" description="Disordered" evidence="5">
    <location>
        <begin position="419"/>
        <end position="554"/>
    </location>
</feature>
<dbReference type="Proteomes" id="UP001231518">
    <property type="component" value="Chromosome 21"/>
</dbReference>
<dbReference type="GO" id="GO:0001725">
    <property type="term" value="C:stress fiber"/>
    <property type="evidence" value="ECO:0007669"/>
    <property type="project" value="TreeGrafter"/>
</dbReference>
<evidence type="ECO:0000313" key="8">
    <source>
        <dbReference type="EMBL" id="KAJ8710975.1"/>
    </source>
</evidence>
<dbReference type="GO" id="GO:0001578">
    <property type="term" value="P:microtubule bundle formation"/>
    <property type="evidence" value="ECO:0007669"/>
    <property type="project" value="TreeGrafter"/>
</dbReference>
<feature type="region of interest" description="Disordered" evidence="5">
    <location>
        <begin position="583"/>
        <end position="753"/>
    </location>
</feature>
<keyword evidence="9" id="KW-1185">Reference proteome</keyword>
<feature type="compositionally biased region" description="Polar residues" evidence="5">
    <location>
        <begin position="526"/>
        <end position="548"/>
    </location>
</feature>
<sequence>MRRASVDPLPPWKSDAFARAYRRIDRTAQPAINPIKTSVVVFFFLAKKGFCYKISGVTTWTSQVFFSVKTSNVHLALSPSTMASAGAVLLEARPFRPFKSSEEYLYAMKEDLAEWLTVLYPELRITADNFLDRLDTGVALCRHANAVRDSARLILESPQPESDDALSLARALRTRPPVNMLPAAKAGTFFARDNLSNFIDWCRKALGILECLLFETDDLCLRKNEKHVVLCLLEVARKGAVLGMPAPLLVQMEKQIERELAGEELRPDDSALGLVPSAPQPQLVTNDLRSLDERVRDLVERCSCPTQFPMVRVSEGKYRIGDTRMLIFVRILRSHVMVRVGGGWDTLAHYLDKHDPCRCRASHRTSLSARLARPKHDLAGATVTYERPDAGPTSLPYTKTEPKTYEPMSLQYNSKLYNEEPKSGHYQSNHRLSDAPTSLPYLGDLDRAASPSRRHLAPKSISPSRKSSSPDRRTKIITSNHLVPTPHGIRNKSPRPVSPAPAAESASDNGSEVSDEGYRSLGVVAGSTQGSPSTKTTNRYSLHSQNSIEDAEFNERLDQDDGCHMEKNERIDTHVSLNTGLRKTDFSDTFYGGRKPSSIDEKSNRGSPDRVVIVTESNDSPSKSLRAAREASQSPTKTIRSRQASRIPHSPVRNRTPSRGNTPSPKHNANPVQTSPKLTPKLPPTARNTWSGRTAPNQAKTKARPTLGADTFENPNKSPKMRAKTPQTDAFKRNSPLRASSATLRSPPSQKPLSPLLEQILRSTETAKDDASVLEKMKEIIRTYSKGDDSLSRTSSKDSDYADFTSAWVMSDGKLERSTSTRQLAAPRKDQRNGSSRIPAPVSIGCRRSTSTSQFQ</sequence>
<dbReference type="GO" id="GO:0031110">
    <property type="term" value="P:regulation of microtubule polymerization or depolymerization"/>
    <property type="evidence" value="ECO:0007669"/>
    <property type="project" value="TreeGrafter"/>
</dbReference>
<keyword evidence="2" id="KW-0963">Cytoplasm</keyword>
<evidence type="ECO:0000256" key="2">
    <source>
        <dbReference type="ARBA" id="ARBA00022490"/>
    </source>
</evidence>
<feature type="compositionally biased region" description="Polar residues" evidence="5">
    <location>
        <begin position="653"/>
        <end position="675"/>
    </location>
</feature>
<dbReference type="SMART" id="SM00243">
    <property type="entry name" value="GAS2"/>
    <property type="match status" value="1"/>
</dbReference>
<feature type="compositionally biased region" description="Low complexity" evidence="5">
    <location>
        <begin position="744"/>
        <end position="753"/>
    </location>
</feature>
<accession>A0AAD7YDD3</accession>
<dbReference type="PANTHER" id="PTHR46756:SF18">
    <property type="entry name" value="GAS2-LIKE PROTEIN PICKLED EGGS"/>
    <property type="match status" value="1"/>
</dbReference>
<evidence type="ECO:0000313" key="9">
    <source>
        <dbReference type="Proteomes" id="UP001231518"/>
    </source>
</evidence>
<evidence type="ECO:0000256" key="5">
    <source>
        <dbReference type="SAM" id="MobiDB-lite"/>
    </source>
</evidence>
<reference evidence="8" key="1">
    <citation type="submission" date="2023-03" db="EMBL/GenBank/DDBJ databases">
        <title>Chromosome-level genomes of two armyworms, Mythimna separata and Mythimna loreyi, provide insights into the biosynthesis and reception of sex pheromones.</title>
        <authorList>
            <person name="Zhao H."/>
        </authorList>
    </citation>
    <scope>NUCLEOTIDE SEQUENCE</scope>
    <source>
        <strain evidence="8">BeijingLab</strain>
        <tissue evidence="8">Pupa</tissue>
    </source>
</reference>
<comment type="subcellular location">
    <subcellularLocation>
        <location evidence="1">Cytoplasm</location>
        <location evidence="1">Cytoskeleton</location>
    </subcellularLocation>
</comment>
<evidence type="ECO:0000256" key="4">
    <source>
        <dbReference type="ARBA" id="ARBA00038441"/>
    </source>
</evidence>
<feature type="compositionally biased region" description="Polar residues" evidence="5">
    <location>
        <begin position="686"/>
        <end position="700"/>
    </location>
</feature>
<dbReference type="EMBL" id="JARGEI010000022">
    <property type="protein sequence ID" value="KAJ8710975.1"/>
    <property type="molecule type" value="Genomic_DNA"/>
</dbReference>
<dbReference type="InterPro" id="IPR003108">
    <property type="entry name" value="GAR_dom"/>
</dbReference>
<evidence type="ECO:0008006" key="10">
    <source>
        <dbReference type="Google" id="ProtNLM"/>
    </source>
</evidence>
<dbReference type="GO" id="GO:1904825">
    <property type="term" value="P:protein localization to microtubule plus-end"/>
    <property type="evidence" value="ECO:0007669"/>
    <property type="project" value="TreeGrafter"/>
</dbReference>
<evidence type="ECO:0000259" key="6">
    <source>
        <dbReference type="PROSITE" id="PS50021"/>
    </source>
</evidence>
<organism evidence="8 9">
    <name type="scientific">Mythimna separata</name>
    <name type="common">Oriental armyworm</name>
    <name type="synonym">Pseudaletia separata</name>
    <dbReference type="NCBI Taxonomy" id="271217"/>
    <lineage>
        <taxon>Eukaryota</taxon>
        <taxon>Metazoa</taxon>
        <taxon>Ecdysozoa</taxon>
        <taxon>Arthropoda</taxon>
        <taxon>Hexapoda</taxon>
        <taxon>Insecta</taxon>
        <taxon>Pterygota</taxon>
        <taxon>Neoptera</taxon>
        <taxon>Endopterygota</taxon>
        <taxon>Lepidoptera</taxon>
        <taxon>Glossata</taxon>
        <taxon>Ditrysia</taxon>
        <taxon>Noctuoidea</taxon>
        <taxon>Noctuidae</taxon>
        <taxon>Noctuinae</taxon>
        <taxon>Hadenini</taxon>
        <taxon>Mythimna</taxon>
    </lineage>
</organism>
<proteinExistence type="inferred from homology"/>
<feature type="region of interest" description="Disordered" evidence="5">
    <location>
        <begin position="813"/>
        <end position="856"/>
    </location>
</feature>
<dbReference type="PROSITE" id="PS50021">
    <property type="entry name" value="CH"/>
    <property type="match status" value="1"/>
</dbReference>
<dbReference type="SUPFAM" id="SSF143575">
    <property type="entry name" value="GAS2 domain-like"/>
    <property type="match status" value="1"/>
</dbReference>
<evidence type="ECO:0000259" key="7">
    <source>
        <dbReference type="PROSITE" id="PS51460"/>
    </source>
</evidence>
<dbReference type="GO" id="GO:0008093">
    <property type="term" value="F:cytoskeletal anchor activity"/>
    <property type="evidence" value="ECO:0007669"/>
    <property type="project" value="TreeGrafter"/>
</dbReference>
<dbReference type="InterPro" id="IPR036534">
    <property type="entry name" value="GAR_dom_sf"/>
</dbReference>
<dbReference type="GO" id="GO:0051015">
    <property type="term" value="F:actin filament binding"/>
    <property type="evidence" value="ECO:0007669"/>
    <property type="project" value="TreeGrafter"/>
</dbReference>
<feature type="compositionally biased region" description="Polar residues" evidence="5">
    <location>
        <begin position="631"/>
        <end position="644"/>
    </location>
</feature>
<dbReference type="AlphaFoldDB" id="A0AAD7YDD3"/>
<dbReference type="GO" id="GO:0035371">
    <property type="term" value="C:microtubule plus-end"/>
    <property type="evidence" value="ECO:0007669"/>
    <property type="project" value="TreeGrafter"/>
</dbReference>
<dbReference type="GO" id="GO:0008017">
    <property type="term" value="F:microtubule binding"/>
    <property type="evidence" value="ECO:0007669"/>
    <property type="project" value="InterPro"/>
</dbReference>
<comment type="caution">
    <text evidence="8">The sequence shown here is derived from an EMBL/GenBank/DDBJ whole genome shotgun (WGS) entry which is preliminary data.</text>
</comment>
<keyword evidence="3" id="KW-0206">Cytoskeleton</keyword>
<protein>
    <recommendedName>
        <fullName evidence="10">GAS2-like protein pickled eggs</fullName>
    </recommendedName>
</protein>
<dbReference type="SMART" id="SM00033">
    <property type="entry name" value="CH"/>
    <property type="match status" value="1"/>
</dbReference>
<feature type="domain" description="Calponin-homology (CH)" evidence="6">
    <location>
        <begin position="106"/>
        <end position="240"/>
    </location>
</feature>
<name>A0AAD7YDD3_MYTSE</name>
<dbReference type="GO" id="GO:0005884">
    <property type="term" value="C:actin filament"/>
    <property type="evidence" value="ECO:0007669"/>
    <property type="project" value="TreeGrafter"/>
</dbReference>
<dbReference type="InterPro" id="IPR036872">
    <property type="entry name" value="CH_dom_sf"/>
</dbReference>
<comment type="similarity">
    <text evidence="4">Belongs to the GAS2 family.</text>
</comment>
<feature type="region of interest" description="Disordered" evidence="5">
    <location>
        <begin position="378"/>
        <end position="406"/>
    </location>
</feature>
<dbReference type="SUPFAM" id="SSF47576">
    <property type="entry name" value="Calponin-homology domain, CH-domain"/>
    <property type="match status" value="1"/>
</dbReference>
<feature type="compositionally biased region" description="Low complexity" evidence="5">
    <location>
        <begin position="458"/>
        <end position="467"/>
    </location>
</feature>
<gene>
    <name evidence="8" type="ORF">PYW07_008217</name>
</gene>
<dbReference type="GO" id="GO:0051764">
    <property type="term" value="P:actin crosslink formation"/>
    <property type="evidence" value="ECO:0007669"/>
    <property type="project" value="TreeGrafter"/>
</dbReference>
<dbReference type="Pfam" id="PF00307">
    <property type="entry name" value="CH"/>
    <property type="match status" value="1"/>
</dbReference>
<dbReference type="InterPro" id="IPR001715">
    <property type="entry name" value="CH_dom"/>
</dbReference>
<evidence type="ECO:0000256" key="1">
    <source>
        <dbReference type="ARBA" id="ARBA00004245"/>
    </source>
</evidence>
<dbReference type="PROSITE" id="PS51460">
    <property type="entry name" value="GAR"/>
    <property type="match status" value="1"/>
</dbReference>
<dbReference type="PANTHER" id="PTHR46756">
    <property type="entry name" value="TRANSGELIN"/>
    <property type="match status" value="1"/>
</dbReference>
<dbReference type="GO" id="GO:0005737">
    <property type="term" value="C:cytoplasm"/>
    <property type="evidence" value="ECO:0007669"/>
    <property type="project" value="TreeGrafter"/>
</dbReference>
<evidence type="ECO:0000256" key="3">
    <source>
        <dbReference type="ARBA" id="ARBA00023212"/>
    </source>
</evidence>
<dbReference type="Gene3D" id="1.10.418.10">
    <property type="entry name" value="Calponin-like domain"/>
    <property type="match status" value="1"/>
</dbReference>
<feature type="domain" description="GAR" evidence="7">
    <location>
        <begin position="286"/>
        <end position="358"/>
    </location>
</feature>
<feature type="compositionally biased region" description="Basic and acidic residues" evidence="5">
    <location>
        <begin position="597"/>
        <end position="608"/>
    </location>
</feature>